<dbReference type="EMBL" id="GBRH01206747">
    <property type="protein sequence ID" value="JAD91148.1"/>
    <property type="molecule type" value="Transcribed_RNA"/>
</dbReference>
<evidence type="ECO:0000256" key="1">
    <source>
        <dbReference type="SAM" id="MobiDB-lite"/>
    </source>
</evidence>
<feature type="region of interest" description="Disordered" evidence="1">
    <location>
        <begin position="1"/>
        <end position="21"/>
    </location>
</feature>
<sequence length="21" mass="2273">MPTSAGQPPQPPWRRPKGGAR</sequence>
<reference evidence="2" key="2">
    <citation type="journal article" date="2015" name="Data Brief">
        <title>Shoot transcriptome of the giant reed, Arundo donax.</title>
        <authorList>
            <person name="Barrero R.A."/>
            <person name="Guerrero F.D."/>
            <person name="Moolhuijzen P."/>
            <person name="Goolsby J.A."/>
            <person name="Tidwell J."/>
            <person name="Bellgard S.E."/>
            <person name="Bellgard M.I."/>
        </authorList>
    </citation>
    <scope>NUCLEOTIDE SEQUENCE</scope>
    <source>
        <tissue evidence="2">Shoot tissue taken approximately 20 cm above the soil surface</tissue>
    </source>
</reference>
<accession>A0A0A9DWT7</accession>
<dbReference type="AlphaFoldDB" id="A0A0A9DWT7"/>
<reference evidence="2" key="1">
    <citation type="submission" date="2014-09" db="EMBL/GenBank/DDBJ databases">
        <authorList>
            <person name="Magalhaes I.L.F."/>
            <person name="Oliveira U."/>
            <person name="Santos F.R."/>
            <person name="Vidigal T.H.D.A."/>
            <person name="Brescovit A.D."/>
            <person name="Santos A.J."/>
        </authorList>
    </citation>
    <scope>NUCLEOTIDE SEQUENCE</scope>
    <source>
        <tissue evidence="2">Shoot tissue taken approximately 20 cm above the soil surface</tissue>
    </source>
</reference>
<name>A0A0A9DWT7_ARUDO</name>
<organism evidence="2">
    <name type="scientific">Arundo donax</name>
    <name type="common">Giant reed</name>
    <name type="synonym">Donax arundinaceus</name>
    <dbReference type="NCBI Taxonomy" id="35708"/>
    <lineage>
        <taxon>Eukaryota</taxon>
        <taxon>Viridiplantae</taxon>
        <taxon>Streptophyta</taxon>
        <taxon>Embryophyta</taxon>
        <taxon>Tracheophyta</taxon>
        <taxon>Spermatophyta</taxon>
        <taxon>Magnoliopsida</taxon>
        <taxon>Liliopsida</taxon>
        <taxon>Poales</taxon>
        <taxon>Poaceae</taxon>
        <taxon>PACMAD clade</taxon>
        <taxon>Arundinoideae</taxon>
        <taxon>Arundineae</taxon>
        <taxon>Arundo</taxon>
    </lineage>
</organism>
<protein>
    <submittedName>
        <fullName evidence="2">Uncharacterized protein</fullName>
    </submittedName>
</protein>
<proteinExistence type="predicted"/>
<evidence type="ECO:0000313" key="2">
    <source>
        <dbReference type="EMBL" id="JAD91148.1"/>
    </source>
</evidence>